<reference evidence="2" key="1">
    <citation type="submission" date="2015-01" db="EMBL/GenBank/DDBJ databases">
        <authorList>
            <person name="Aksoy S."/>
            <person name="Warren W."/>
            <person name="Wilson R.K."/>
        </authorList>
    </citation>
    <scope>NUCLEOTIDE SEQUENCE [LARGE SCALE GENOMIC DNA]</scope>
    <source>
        <strain evidence="2">IAEA</strain>
    </source>
</reference>
<dbReference type="EMBL" id="JXJN01020495">
    <property type="status" value="NOT_ANNOTATED_CDS"/>
    <property type="molecule type" value="Genomic_DNA"/>
</dbReference>
<keyword evidence="2" id="KW-1185">Reference proteome</keyword>
<accession>A0A1B0BU61</accession>
<protein>
    <submittedName>
        <fullName evidence="1">Uncharacterized protein</fullName>
    </submittedName>
</protein>
<evidence type="ECO:0000313" key="2">
    <source>
        <dbReference type="Proteomes" id="UP000092460"/>
    </source>
</evidence>
<dbReference type="VEuPathDB" id="VectorBase:GPPI040602"/>
<dbReference type="Proteomes" id="UP000092460">
    <property type="component" value="Unassembled WGS sequence"/>
</dbReference>
<evidence type="ECO:0000313" key="1">
    <source>
        <dbReference type="EnsemblMetazoa" id="GPPI040602-PA"/>
    </source>
</evidence>
<dbReference type="AlphaFoldDB" id="A0A1B0BU61"/>
<sequence>MNLEQLMNPKFMIFEEALSKVYSILSKTVMASPGRRLGCSNEKDGAVRVQRNLATNILHLSTNKNFKLSTTPLLYDNKRCMLMLLLLILRNLLFLTLVHGTKRTTN</sequence>
<name>A0A1B0BU61_9MUSC</name>
<proteinExistence type="predicted"/>
<organism evidence="1 2">
    <name type="scientific">Glossina palpalis gambiensis</name>
    <dbReference type="NCBI Taxonomy" id="67801"/>
    <lineage>
        <taxon>Eukaryota</taxon>
        <taxon>Metazoa</taxon>
        <taxon>Ecdysozoa</taxon>
        <taxon>Arthropoda</taxon>
        <taxon>Hexapoda</taxon>
        <taxon>Insecta</taxon>
        <taxon>Pterygota</taxon>
        <taxon>Neoptera</taxon>
        <taxon>Endopterygota</taxon>
        <taxon>Diptera</taxon>
        <taxon>Brachycera</taxon>
        <taxon>Muscomorpha</taxon>
        <taxon>Hippoboscoidea</taxon>
        <taxon>Glossinidae</taxon>
        <taxon>Glossina</taxon>
    </lineage>
</organism>
<reference evidence="1" key="2">
    <citation type="submission" date="2020-05" db="UniProtKB">
        <authorList>
            <consortium name="EnsemblMetazoa"/>
        </authorList>
    </citation>
    <scope>IDENTIFICATION</scope>
    <source>
        <strain evidence="1">IAEA</strain>
    </source>
</reference>
<dbReference type="EnsemblMetazoa" id="GPPI040602-RA">
    <property type="protein sequence ID" value="GPPI040602-PA"/>
    <property type="gene ID" value="GPPI040602"/>
</dbReference>